<dbReference type="InterPro" id="IPR013483">
    <property type="entry name" value="MoaA"/>
</dbReference>
<sequence>MKANYLRVSVTDRCNLNCRYCRPSKRVRQLKQDELLNFEEISSIVGLAAEWGIRKVRITGGEPLVRNNIIDLVKMLSRIKGIRDLPLTTNGVRLAEFARPLKKAGLSRVNVSLDSLDRKKFARVTGRDSLLQVLRGIRAAREANLEPIKINVVILKGINEDEILDFVNFARGKSLILRFIEYMPTNGSEQNSWYFSNARVKEIIERRWGTLKPLPFSFNYLPARYFKIDHTKVVLGFISPISQPFCHLCTRLRLTAAGKLRPCLGLDLEIDLKKSLRGKNRDYEIKASFDLAMNEKLKERPEPLYPRNKYMFQIGG</sequence>
<evidence type="ECO:0000256" key="11">
    <source>
        <dbReference type="ARBA" id="ARBA00023239"/>
    </source>
</evidence>
<dbReference type="EC" id="4.1.99.22" evidence="2"/>
<evidence type="ECO:0000256" key="9">
    <source>
        <dbReference type="ARBA" id="ARBA00023134"/>
    </source>
</evidence>
<name>A0A523YME8_UNCAE</name>
<evidence type="ECO:0000256" key="12">
    <source>
        <dbReference type="ARBA" id="ARBA00048697"/>
    </source>
</evidence>
<gene>
    <name evidence="14" type="primary">moaA</name>
    <name evidence="14" type="ORF">E3J33_03190</name>
</gene>
<dbReference type="SFLD" id="SFLDG01383">
    <property type="entry name" value="cyclic_pyranopterin_phosphate"/>
    <property type="match status" value="1"/>
</dbReference>
<dbReference type="InterPro" id="IPR010505">
    <property type="entry name" value="MoaA_twitch"/>
</dbReference>
<dbReference type="Proteomes" id="UP000316925">
    <property type="component" value="Unassembled WGS sequence"/>
</dbReference>
<keyword evidence="10" id="KW-0501">Molybdenum cofactor biosynthesis</keyword>
<keyword evidence="4" id="KW-0949">S-adenosyl-L-methionine</keyword>
<dbReference type="InterPro" id="IPR058240">
    <property type="entry name" value="rSAM_sf"/>
</dbReference>
<feature type="domain" description="Radical SAM core" evidence="13">
    <location>
        <begin position="1"/>
        <end position="213"/>
    </location>
</feature>
<dbReference type="GO" id="GO:0061798">
    <property type="term" value="F:GTP 3',8'-cyclase activity"/>
    <property type="evidence" value="ECO:0007669"/>
    <property type="project" value="UniProtKB-EC"/>
</dbReference>
<dbReference type="SUPFAM" id="SSF102114">
    <property type="entry name" value="Radical SAM enzymes"/>
    <property type="match status" value="1"/>
</dbReference>
<proteinExistence type="predicted"/>
<dbReference type="InterPro" id="IPR013785">
    <property type="entry name" value="Aldolase_TIM"/>
</dbReference>
<dbReference type="EMBL" id="SOIJ01000182">
    <property type="protein sequence ID" value="TET92756.1"/>
    <property type="molecule type" value="Genomic_DNA"/>
</dbReference>
<dbReference type="Pfam" id="PF04055">
    <property type="entry name" value="Radical_SAM"/>
    <property type="match status" value="1"/>
</dbReference>
<dbReference type="NCBIfam" id="NF001199">
    <property type="entry name" value="PRK00164.2-1"/>
    <property type="match status" value="1"/>
</dbReference>
<dbReference type="CDD" id="cd21117">
    <property type="entry name" value="Twitch_MoaA"/>
    <property type="match status" value="1"/>
</dbReference>
<dbReference type="SFLD" id="SFLDS00029">
    <property type="entry name" value="Radical_SAM"/>
    <property type="match status" value="1"/>
</dbReference>
<keyword evidence="9" id="KW-0342">GTP-binding</keyword>
<dbReference type="UniPathway" id="UPA00344"/>
<protein>
    <recommendedName>
        <fullName evidence="2">GTP 3',8-cyclase</fullName>
        <ecNumber evidence="2">4.1.99.22</ecNumber>
    </recommendedName>
</protein>
<dbReference type="PROSITE" id="PS51918">
    <property type="entry name" value="RADICAL_SAM"/>
    <property type="match status" value="1"/>
</dbReference>
<dbReference type="SFLD" id="SFLDG01067">
    <property type="entry name" value="SPASM/twitch_domain_containing"/>
    <property type="match status" value="1"/>
</dbReference>
<dbReference type="InterPro" id="IPR000385">
    <property type="entry name" value="MoaA_NifB_PqqE_Fe-S-bd_CS"/>
</dbReference>
<evidence type="ECO:0000256" key="10">
    <source>
        <dbReference type="ARBA" id="ARBA00023150"/>
    </source>
</evidence>
<keyword evidence="6" id="KW-0547">Nucleotide-binding</keyword>
<organism evidence="14 15">
    <name type="scientific">Aerophobetes bacterium</name>
    <dbReference type="NCBI Taxonomy" id="2030807"/>
    <lineage>
        <taxon>Bacteria</taxon>
        <taxon>Candidatus Aerophobota</taxon>
    </lineage>
</organism>
<dbReference type="InterPro" id="IPR050105">
    <property type="entry name" value="MoCo_biosynth_MoaA/MoaC"/>
</dbReference>
<evidence type="ECO:0000313" key="15">
    <source>
        <dbReference type="Proteomes" id="UP000316925"/>
    </source>
</evidence>
<evidence type="ECO:0000313" key="14">
    <source>
        <dbReference type="EMBL" id="TET92756.1"/>
    </source>
</evidence>
<evidence type="ECO:0000256" key="4">
    <source>
        <dbReference type="ARBA" id="ARBA00022691"/>
    </source>
</evidence>
<dbReference type="AlphaFoldDB" id="A0A523YME8"/>
<dbReference type="InterPro" id="IPR006638">
    <property type="entry name" value="Elp3/MiaA/NifB-like_rSAM"/>
</dbReference>
<dbReference type="SFLD" id="SFLDG01386">
    <property type="entry name" value="main_SPASM_domain-containing"/>
    <property type="match status" value="1"/>
</dbReference>
<evidence type="ECO:0000256" key="2">
    <source>
        <dbReference type="ARBA" id="ARBA00012167"/>
    </source>
</evidence>
<dbReference type="NCBIfam" id="TIGR02666">
    <property type="entry name" value="moaA"/>
    <property type="match status" value="1"/>
</dbReference>
<dbReference type="InterPro" id="IPR007197">
    <property type="entry name" value="rSAM"/>
</dbReference>
<reference evidence="14 15" key="1">
    <citation type="submission" date="2019-03" db="EMBL/GenBank/DDBJ databases">
        <title>Metabolic potential of uncultured bacteria and archaea associated with petroleum seepage in deep-sea sediments.</title>
        <authorList>
            <person name="Dong X."/>
            <person name="Hubert C."/>
        </authorList>
    </citation>
    <scope>NUCLEOTIDE SEQUENCE [LARGE SCALE GENOMIC DNA]</scope>
    <source>
        <strain evidence="14">E29_bin28</strain>
    </source>
</reference>
<comment type="cofactor">
    <cofactor evidence="1">
        <name>[4Fe-4S] cluster</name>
        <dbReference type="ChEBI" id="CHEBI:49883"/>
    </cofactor>
</comment>
<evidence type="ECO:0000259" key="13">
    <source>
        <dbReference type="PROSITE" id="PS51918"/>
    </source>
</evidence>
<evidence type="ECO:0000256" key="5">
    <source>
        <dbReference type="ARBA" id="ARBA00022723"/>
    </source>
</evidence>
<dbReference type="GO" id="GO:0006777">
    <property type="term" value="P:Mo-molybdopterin cofactor biosynthetic process"/>
    <property type="evidence" value="ECO:0007669"/>
    <property type="project" value="UniProtKB-KW"/>
</dbReference>
<comment type="caution">
    <text evidence="14">The sequence shown here is derived from an EMBL/GenBank/DDBJ whole genome shotgun (WGS) entry which is preliminary data.</text>
</comment>
<dbReference type="PANTHER" id="PTHR22960:SF0">
    <property type="entry name" value="MOLYBDENUM COFACTOR BIOSYNTHESIS PROTEIN 1"/>
    <property type="match status" value="1"/>
</dbReference>
<keyword evidence="5" id="KW-0479">Metal-binding</keyword>
<comment type="catalytic activity">
    <reaction evidence="12">
        <text>GTP + AH2 + S-adenosyl-L-methionine = (8S)-3',8-cyclo-7,8-dihydroguanosine 5'-triphosphate + 5'-deoxyadenosine + L-methionine + A + H(+)</text>
        <dbReference type="Rhea" id="RHEA:49576"/>
        <dbReference type="ChEBI" id="CHEBI:13193"/>
        <dbReference type="ChEBI" id="CHEBI:15378"/>
        <dbReference type="ChEBI" id="CHEBI:17319"/>
        <dbReference type="ChEBI" id="CHEBI:17499"/>
        <dbReference type="ChEBI" id="CHEBI:37565"/>
        <dbReference type="ChEBI" id="CHEBI:57844"/>
        <dbReference type="ChEBI" id="CHEBI:59789"/>
        <dbReference type="ChEBI" id="CHEBI:131766"/>
        <dbReference type="EC" id="4.1.99.22"/>
    </reaction>
</comment>
<accession>A0A523YME8</accession>
<keyword evidence="7" id="KW-0408">Iron</keyword>
<dbReference type="GO" id="GO:0046872">
    <property type="term" value="F:metal ion binding"/>
    <property type="evidence" value="ECO:0007669"/>
    <property type="project" value="UniProtKB-KW"/>
</dbReference>
<dbReference type="CDD" id="cd01335">
    <property type="entry name" value="Radical_SAM"/>
    <property type="match status" value="1"/>
</dbReference>
<dbReference type="GO" id="GO:0051539">
    <property type="term" value="F:4 iron, 4 sulfur cluster binding"/>
    <property type="evidence" value="ECO:0007669"/>
    <property type="project" value="UniProtKB-KW"/>
</dbReference>
<evidence type="ECO:0000256" key="6">
    <source>
        <dbReference type="ARBA" id="ARBA00022741"/>
    </source>
</evidence>
<evidence type="ECO:0000256" key="8">
    <source>
        <dbReference type="ARBA" id="ARBA00023014"/>
    </source>
</evidence>
<dbReference type="Gene3D" id="3.20.20.70">
    <property type="entry name" value="Aldolase class I"/>
    <property type="match status" value="1"/>
</dbReference>
<dbReference type="PANTHER" id="PTHR22960">
    <property type="entry name" value="MOLYBDOPTERIN COFACTOR SYNTHESIS PROTEIN A"/>
    <property type="match status" value="1"/>
</dbReference>
<keyword evidence="3" id="KW-0004">4Fe-4S</keyword>
<dbReference type="GO" id="GO:0061799">
    <property type="term" value="F:cyclic pyranopterin monophosphate synthase activity"/>
    <property type="evidence" value="ECO:0007669"/>
    <property type="project" value="TreeGrafter"/>
</dbReference>
<keyword evidence="11" id="KW-0456">Lyase</keyword>
<dbReference type="SMART" id="SM00729">
    <property type="entry name" value="Elp3"/>
    <property type="match status" value="1"/>
</dbReference>
<dbReference type="InterPro" id="IPR040064">
    <property type="entry name" value="MoaA-like"/>
</dbReference>
<dbReference type="PROSITE" id="PS01305">
    <property type="entry name" value="MOAA_NIFB_PQQE"/>
    <property type="match status" value="1"/>
</dbReference>
<dbReference type="GO" id="GO:0005525">
    <property type="term" value="F:GTP binding"/>
    <property type="evidence" value="ECO:0007669"/>
    <property type="project" value="UniProtKB-KW"/>
</dbReference>
<evidence type="ECO:0000256" key="1">
    <source>
        <dbReference type="ARBA" id="ARBA00001966"/>
    </source>
</evidence>
<dbReference type="Pfam" id="PF06463">
    <property type="entry name" value="Mob_synth_C"/>
    <property type="match status" value="1"/>
</dbReference>
<keyword evidence="8" id="KW-0411">Iron-sulfur</keyword>
<evidence type="ECO:0000256" key="7">
    <source>
        <dbReference type="ARBA" id="ARBA00023004"/>
    </source>
</evidence>
<evidence type="ECO:0000256" key="3">
    <source>
        <dbReference type="ARBA" id="ARBA00022485"/>
    </source>
</evidence>